<gene>
    <name evidence="2" type="ORF">C4S77_02120</name>
</gene>
<evidence type="ECO:0000256" key="1">
    <source>
        <dbReference type="SAM" id="Phobius"/>
    </source>
</evidence>
<reference evidence="2 3" key="1">
    <citation type="submission" date="2018-02" db="EMBL/GenBank/DDBJ databases">
        <title>Genome sequences of Apibacter spp., gut symbionts of Asian honey bees.</title>
        <authorList>
            <person name="Kwong W.K."/>
            <person name="Steele M.I."/>
            <person name="Moran N.A."/>
        </authorList>
    </citation>
    <scope>NUCLEOTIDE SEQUENCE [LARGE SCALE GENOMIC DNA]</scope>
    <source>
        <strain evidence="3">wkB301</strain>
    </source>
</reference>
<feature type="transmembrane region" description="Helical" evidence="1">
    <location>
        <begin position="7"/>
        <end position="25"/>
    </location>
</feature>
<dbReference type="EMBL" id="PSZM01000002">
    <property type="protein sequence ID" value="PQL95033.1"/>
    <property type="molecule type" value="Genomic_DNA"/>
</dbReference>
<accession>A0A2S8AFY0</accession>
<evidence type="ECO:0000313" key="2">
    <source>
        <dbReference type="EMBL" id="PQL95033.1"/>
    </source>
</evidence>
<keyword evidence="1" id="KW-1133">Transmembrane helix</keyword>
<feature type="transmembrane region" description="Helical" evidence="1">
    <location>
        <begin position="37"/>
        <end position="54"/>
    </location>
</feature>
<keyword evidence="1" id="KW-0472">Membrane</keyword>
<comment type="caution">
    <text evidence="2">The sequence shown here is derived from an EMBL/GenBank/DDBJ whole genome shotgun (WGS) entry which is preliminary data.</text>
</comment>
<proteinExistence type="predicted"/>
<keyword evidence="1" id="KW-0812">Transmembrane</keyword>
<sequence length="65" mass="7206">MKYFLNITLVLFIAVIIFNATRINYSIGITSSPNDKFLYSGLVAIIGVIVVCIVKQIRLLASKTN</sequence>
<dbReference type="AlphaFoldDB" id="A0A2S8AFY0"/>
<protein>
    <submittedName>
        <fullName evidence="2">Uncharacterized protein</fullName>
    </submittedName>
</protein>
<keyword evidence="3" id="KW-1185">Reference proteome</keyword>
<name>A0A2S8AFY0_9FLAO</name>
<organism evidence="2 3">
    <name type="scientific">Apibacter adventoris</name>
    <dbReference type="NCBI Taxonomy" id="1679466"/>
    <lineage>
        <taxon>Bacteria</taxon>
        <taxon>Pseudomonadati</taxon>
        <taxon>Bacteroidota</taxon>
        <taxon>Flavobacteriia</taxon>
        <taxon>Flavobacteriales</taxon>
        <taxon>Weeksellaceae</taxon>
        <taxon>Apibacter</taxon>
    </lineage>
</organism>
<dbReference type="Proteomes" id="UP000238042">
    <property type="component" value="Unassembled WGS sequence"/>
</dbReference>
<evidence type="ECO:0000313" key="3">
    <source>
        <dbReference type="Proteomes" id="UP000238042"/>
    </source>
</evidence>